<reference evidence="1" key="1">
    <citation type="submission" date="2019-08" db="EMBL/GenBank/DDBJ databases">
        <authorList>
            <person name="Kucharzyk K."/>
            <person name="Murdoch R.W."/>
            <person name="Higgins S."/>
            <person name="Loffler F."/>
        </authorList>
    </citation>
    <scope>NUCLEOTIDE SEQUENCE</scope>
</reference>
<comment type="caution">
    <text evidence="1">The sequence shown here is derived from an EMBL/GenBank/DDBJ whole genome shotgun (WGS) entry which is preliminary data.</text>
</comment>
<name>A0A645HE65_9ZZZZ</name>
<dbReference type="EMBL" id="VSSQ01091917">
    <property type="protein sequence ID" value="MPN37325.1"/>
    <property type="molecule type" value="Genomic_DNA"/>
</dbReference>
<dbReference type="AlphaFoldDB" id="A0A645HE65"/>
<accession>A0A645HE65</accession>
<protein>
    <submittedName>
        <fullName evidence="1">Uncharacterized protein</fullName>
    </submittedName>
</protein>
<proteinExistence type="predicted"/>
<evidence type="ECO:0000313" key="1">
    <source>
        <dbReference type="EMBL" id="MPN37325.1"/>
    </source>
</evidence>
<gene>
    <name evidence="1" type="ORF">SDC9_184841</name>
</gene>
<organism evidence="1">
    <name type="scientific">bioreactor metagenome</name>
    <dbReference type="NCBI Taxonomy" id="1076179"/>
    <lineage>
        <taxon>unclassified sequences</taxon>
        <taxon>metagenomes</taxon>
        <taxon>ecological metagenomes</taxon>
    </lineage>
</organism>
<sequence>MDNELEKRKNNYAIKKSKSLVKSPNAQVDAHSTLVTDNQNSYITIVNDNRGNMVEVQTPISTVSVVDGSFTVGNSFMQIGSDGHNYVFDVSIPVGRATNYGLTIKLNANIVNRVLMTGGYFILFRNIPVLKPVPNF</sequence>